<reference evidence="2 4" key="1">
    <citation type="journal article" date="2014" name="BMC Genomics">
        <title>Genome sequence of Anopheles sinensis provides insight into genetics basis of mosquito competence for malaria parasites.</title>
        <authorList>
            <person name="Zhou D."/>
            <person name="Zhang D."/>
            <person name="Ding G."/>
            <person name="Shi L."/>
            <person name="Hou Q."/>
            <person name="Ye Y."/>
            <person name="Xu Y."/>
            <person name="Zhou H."/>
            <person name="Xiong C."/>
            <person name="Li S."/>
            <person name="Yu J."/>
            <person name="Hong S."/>
            <person name="Yu X."/>
            <person name="Zou P."/>
            <person name="Chen C."/>
            <person name="Chang X."/>
            <person name="Wang W."/>
            <person name="Lv Y."/>
            <person name="Sun Y."/>
            <person name="Ma L."/>
            <person name="Shen B."/>
            <person name="Zhu C."/>
        </authorList>
    </citation>
    <scope>NUCLEOTIDE SEQUENCE [LARGE SCALE GENOMIC DNA]</scope>
</reference>
<name>A0A084VVF5_ANOSI</name>
<evidence type="ECO:0000256" key="1">
    <source>
        <dbReference type="SAM" id="MobiDB-lite"/>
    </source>
</evidence>
<evidence type="ECO:0000313" key="2">
    <source>
        <dbReference type="EMBL" id="KFB41949.1"/>
    </source>
</evidence>
<organism evidence="2">
    <name type="scientific">Anopheles sinensis</name>
    <name type="common">Mosquito</name>
    <dbReference type="NCBI Taxonomy" id="74873"/>
    <lineage>
        <taxon>Eukaryota</taxon>
        <taxon>Metazoa</taxon>
        <taxon>Ecdysozoa</taxon>
        <taxon>Arthropoda</taxon>
        <taxon>Hexapoda</taxon>
        <taxon>Insecta</taxon>
        <taxon>Pterygota</taxon>
        <taxon>Neoptera</taxon>
        <taxon>Endopterygota</taxon>
        <taxon>Diptera</taxon>
        <taxon>Nematocera</taxon>
        <taxon>Culicoidea</taxon>
        <taxon>Culicidae</taxon>
        <taxon>Anophelinae</taxon>
        <taxon>Anopheles</taxon>
    </lineage>
</organism>
<evidence type="ECO:0000313" key="4">
    <source>
        <dbReference type="Proteomes" id="UP000030765"/>
    </source>
</evidence>
<dbReference type="EMBL" id="ATLV01017175">
    <property type="status" value="NOT_ANNOTATED_CDS"/>
    <property type="molecule type" value="Genomic_DNA"/>
</dbReference>
<accession>A0A084VVF5</accession>
<dbReference type="AlphaFoldDB" id="A0A084VVF5"/>
<keyword evidence="4" id="KW-1185">Reference proteome</keyword>
<gene>
    <name evidence="2" type="ORF">ZHAS_00009515</name>
</gene>
<proteinExistence type="predicted"/>
<feature type="compositionally biased region" description="Basic and acidic residues" evidence="1">
    <location>
        <begin position="1"/>
        <end position="11"/>
    </location>
</feature>
<evidence type="ECO:0000313" key="3">
    <source>
        <dbReference type="EnsemblMetazoa" id="ASIC009515-PA"/>
    </source>
</evidence>
<dbReference type="EMBL" id="KE525157">
    <property type="protein sequence ID" value="KFB41949.1"/>
    <property type="molecule type" value="Genomic_DNA"/>
</dbReference>
<protein>
    <submittedName>
        <fullName evidence="2 3">Uncharacterized protein</fullName>
    </submittedName>
</protein>
<dbReference type="VEuPathDB" id="VectorBase:ASIC009515"/>
<dbReference type="Proteomes" id="UP000030765">
    <property type="component" value="Unassembled WGS sequence"/>
</dbReference>
<reference evidence="3" key="2">
    <citation type="submission" date="2020-05" db="UniProtKB">
        <authorList>
            <consortium name="EnsemblMetazoa"/>
        </authorList>
    </citation>
    <scope>IDENTIFICATION</scope>
</reference>
<feature type="region of interest" description="Disordered" evidence="1">
    <location>
        <begin position="1"/>
        <end position="20"/>
    </location>
</feature>
<dbReference type="EnsemblMetazoa" id="ASIC009515-RA">
    <property type="protein sequence ID" value="ASIC009515-PA"/>
    <property type="gene ID" value="ASIC009515"/>
</dbReference>
<sequence length="49" mass="5534">MAGRDCARPERNVQGSLKDSTLDSRVMPLIAVDDSLRCSPRKRRERFSG</sequence>